<keyword evidence="7" id="KW-1003">Cell membrane</keyword>
<evidence type="ECO:0000313" key="8">
    <source>
        <dbReference type="EMBL" id="OGE81081.1"/>
    </source>
</evidence>
<dbReference type="EMBL" id="MFEL01000010">
    <property type="protein sequence ID" value="OGE81081.1"/>
    <property type="molecule type" value="Genomic_DNA"/>
</dbReference>
<keyword evidence="5 7" id="KW-0472">Membrane</keyword>
<dbReference type="AlphaFoldDB" id="A0A1F5NTT6"/>
<dbReference type="Pfam" id="PF00213">
    <property type="entry name" value="OSCP"/>
    <property type="match status" value="1"/>
</dbReference>
<proteinExistence type="inferred from homology"/>
<accession>A0A1F5NTT6</accession>
<comment type="function">
    <text evidence="7">This protein is part of the stalk that links CF(0) to CF(1). It either transmits conformational changes from CF(0) to CF(1) or is implicated in proton conduction.</text>
</comment>
<evidence type="ECO:0000256" key="6">
    <source>
        <dbReference type="ARBA" id="ARBA00023310"/>
    </source>
</evidence>
<dbReference type="STRING" id="1817825.A2720_00875"/>
<evidence type="ECO:0000256" key="4">
    <source>
        <dbReference type="ARBA" id="ARBA00023065"/>
    </source>
</evidence>
<comment type="similarity">
    <text evidence="7">Belongs to the ATPase delta chain family.</text>
</comment>
<evidence type="ECO:0000256" key="2">
    <source>
        <dbReference type="ARBA" id="ARBA00022448"/>
    </source>
</evidence>
<reference evidence="8 9" key="1">
    <citation type="journal article" date="2016" name="Nat. Commun.">
        <title>Thousands of microbial genomes shed light on interconnected biogeochemical processes in an aquifer system.</title>
        <authorList>
            <person name="Anantharaman K."/>
            <person name="Brown C.T."/>
            <person name="Hug L.A."/>
            <person name="Sharon I."/>
            <person name="Castelle C.J."/>
            <person name="Probst A.J."/>
            <person name="Thomas B.C."/>
            <person name="Singh A."/>
            <person name="Wilkins M.J."/>
            <person name="Karaoz U."/>
            <person name="Brodie E.L."/>
            <person name="Williams K.H."/>
            <person name="Hubbard S.S."/>
            <person name="Banfield J.F."/>
        </authorList>
    </citation>
    <scope>NUCLEOTIDE SEQUENCE [LARGE SCALE GENOMIC DNA]</scope>
</reference>
<dbReference type="NCBIfam" id="TIGR01145">
    <property type="entry name" value="ATP_synt_delta"/>
    <property type="match status" value="1"/>
</dbReference>
<evidence type="ECO:0000313" key="9">
    <source>
        <dbReference type="Proteomes" id="UP000178892"/>
    </source>
</evidence>
<evidence type="ECO:0000256" key="3">
    <source>
        <dbReference type="ARBA" id="ARBA00022781"/>
    </source>
</evidence>
<protein>
    <recommendedName>
        <fullName evidence="7">ATP synthase subunit delta</fullName>
    </recommendedName>
    <alternativeName>
        <fullName evidence="7">ATP synthase F(1) sector subunit delta</fullName>
    </alternativeName>
    <alternativeName>
        <fullName evidence="7">F-type ATPase subunit delta</fullName>
        <shortName evidence="7">F-ATPase subunit delta</shortName>
    </alternativeName>
</protein>
<keyword evidence="4 7" id="KW-0406">Ion transport</keyword>
<keyword evidence="2 7" id="KW-0813">Transport</keyword>
<evidence type="ECO:0000256" key="1">
    <source>
        <dbReference type="ARBA" id="ARBA00004370"/>
    </source>
</evidence>
<organism evidence="8 9">
    <name type="scientific">Candidatus Doudnabacteria bacterium RIFCSPHIGHO2_01_FULL_46_24</name>
    <dbReference type="NCBI Taxonomy" id="1817825"/>
    <lineage>
        <taxon>Bacteria</taxon>
        <taxon>Candidatus Doudnaibacteriota</taxon>
    </lineage>
</organism>
<dbReference type="InterPro" id="IPR000711">
    <property type="entry name" value="ATPase_OSCP/dsu"/>
</dbReference>
<keyword evidence="7" id="KW-0139">CF(1)</keyword>
<keyword evidence="3 7" id="KW-0375">Hydrogen ion transport</keyword>
<dbReference type="PANTHER" id="PTHR11910">
    <property type="entry name" value="ATP SYNTHASE DELTA CHAIN"/>
    <property type="match status" value="1"/>
</dbReference>
<name>A0A1F5NTT6_9BACT</name>
<comment type="caution">
    <text evidence="8">The sequence shown here is derived from an EMBL/GenBank/DDBJ whole genome shotgun (WGS) entry which is preliminary data.</text>
</comment>
<comment type="subcellular location">
    <subcellularLocation>
        <location evidence="7">Cell membrane</location>
        <topology evidence="7">Peripheral membrane protein</topology>
    </subcellularLocation>
    <subcellularLocation>
        <location evidence="1">Membrane</location>
    </subcellularLocation>
</comment>
<dbReference type="GO" id="GO:0045259">
    <property type="term" value="C:proton-transporting ATP synthase complex"/>
    <property type="evidence" value="ECO:0007669"/>
    <property type="project" value="UniProtKB-KW"/>
</dbReference>
<dbReference type="PROSITE" id="PS00389">
    <property type="entry name" value="ATPASE_DELTA"/>
    <property type="match status" value="1"/>
</dbReference>
<gene>
    <name evidence="7" type="primary">atpH</name>
    <name evidence="8" type="ORF">A2720_00875</name>
</gene>
<dbReference type="Proteomes" id="UP000178892">
    <property type="component" value="Unassembled WGS sequence"/>
</dbReference>
<keyword evidence="6 7" id="KW-0066">ATP synthesis</keyword>
<comment type="function">
    <text evidence="7">F(1)F(0) ATP synthase produces ATP from ADP in the presence of a proton or sodium gradient. F-type ATPases consist of two structural domains, F(1) containing the extramembraneous catalytic core and F(0) containing the membrane proton channel, linked together by a central stalk and a peripheral stalk. During catalysis, ATP synthesis in the catalytic domain of F(1) is coupled via a rotary mechanism of the central stalk subunits to proton translocation.</text>
</comment>
<dbReference type="HAMAP" id="MF_01416">
    <property type="entry name" value="ATP_synth_delta_bact"/>
    <property type="match status" value="1"/>
</dbReference>
<evidence type="ECO:0000256" key="5">
    <source>
        <dbReference type="ARBA" id="ARBA00023136"/>
    </source>
</evidence>
<dbReference type="InterPro" id="IPR020781">
    <property type="entry name" value="ATPase_OSCP/d_CS"/>
</dbReference>
<dbReference type="GO" id="GO:0046933">
    <property type="term" value="F:proton-transporting ATP synthase activity, rotational mechanism"/>
    <property type="evidence" value="ECO:0007669"/>
    <property type="project" value="UniProtKB-UniRule"/>
</dbReference>
<dbReference type="GO" id="GO:0005886">
    <property type="term" value="C:plasma membrane"/>
    <property type="evidence" value="ECO:0007669"/>
    <property type="project" value="UniProtKB-SubCell"/>
</dbReference>
<evidence type="ECO:0000256" key="7">
    <source>
        <dbReference type="HAMAP-Rule" id="MF_01416"/>
    </source>
</evidence>
<sequence length="134" mass="14952">MKYTPKQYAATLMEVIDQTAPKDIDAVLDNFVAALRENNDLRMFDVITTEFHKLELAKKGITEVDVASVHPLNRDNEQAILDALNKLVKGEVKLKSRVDENLIGGVVIQVEDKVIDASVKTQLSNLKGYIVDTK</sequence>